<keyword evidence="3" id="KW-1185">Reference proteome</keyword>
<evidence type="ECO:0000313" key="2">
    <source>
        <dbReference type="EMBL" id="GMR37723.1"/>
    </source>
</evidence>
<feature type="region of interest" description="Disordered" evidence="1">
    <location>
        <begin position="138"/>
        <end position="157"/>
    </location>
</feature>
<dbReference type="EMBL" id="BTRK01000002">
    <property type="protein sequence ID" value="GMR37723.1"/>
    <property type="molecule type" value="Genomic_DNA"/>
</dbReference>
<gene>
    <name evidence="2" type="ORF">PMAYCL1PPCAC_07918</name>
</gene>
<feature type="non-terminal residue" evidence="2">
    <location>
        <position position="157"/>
    </location>
</feature>
<name>A0AAN4ZFT2_9BILA</name>
<dbReference type="AlphaFoldDB" id="A0AAN4ZFT2"/>
<protein>
    <submittedName>
        <fullName evidence="2">Uncharacterized protein</fullName>
    </submittedName>
</protein>
<feature type="non-terminal residue" evidence="2">
    <location>
        <position position="1"/>
    </location>
</feature>
<evidence type="ECO:0000313" key="3">
    <source>
        <dbReference type="Proteomes" id="UP001328107"/>
    </source>
</evidence>
<feature type="compositionally biased region" description="Acidic residues" evidence="1">
    <location>
        <begin position="144"/>
        <end position="157"/>
    </location>
</feature>
<dbReference type="Proteomes" id="UP001328107">
    <property type="component" value="Unassembled WGS sequence"/>
</dbReference>
<comment type="caution">
    <text evidence="2">The sequence shown here is derived from an EMBL/GenBank/DDBJ whole genome shotgun (WGS) entry which is preliminary data.</text>
</comment>
<accession>A0AAN4ZFT2</accession>
<evidence type="ECO:0000256" key="1">
    <source>
        <dbReference type="SAM" id="MobiDB-lite"/>
    </source>
</evidence>
<reference evidence="3" key="1">
    <citation type="submission" date="2022-10" db="EMBL/GenBank/DDBJ databases">
        <title>Genome assembly of Pristionchus species.</title>
        <authorList>
            <person name="Yoshida K."/>
            <person name="Sommer R.J."/>
        </authorList>
    </citation>
    <scope>NUCLEOTIDE SEQUENCE [LARGE SCALE GENOMIC DNA]</scope>
    <source>
        <strain evidence="3">RS5460</strain>
    </source>
</reference>
<proteinExistence type="predicted"/>
<sequence length="157" mass="17078">KKVGTESSRFGSGVGGVSRAVCLHLDRVEVLLSPRERDFACLKIGVLGIYCTSTDLRVGHCILLASALPRGQREFVGGVESTTTGHGDLRGLRALSGDGHPPDIVSQFIVRLLKDRARDETLQGGIVVGHFDGLSNSRRLDEREERDEEEEGQGEMH</sequence>
<organism evidence="2 3">
    <name type="scientific">Pristionchus mayeri</name>
    <dbReference type="NCBI Taxonomy" id="1317129"/>
    <lineage>
        <taxon>Eukaryota</taxon>
        <taxon>Metazoa</taxon>
        <taxon>Ecdysozoa</taxon>
        <taxon>Nematoda</taxon>
        <taxon>Chromadorea</taxon>
        <taxon>Rhabditida</taxon>
        <taxon>Rhabditina</taxon>
        <taxon>Diplogasteromorpha</taxon>
        <taxon>Diplogasteroidea</taxon>
        <taxon>Neodiplogasteridae</taxon>
        <taxon>Pristionchus</taxon>
    </lineage>
</organism>